<dbReference type="PANTHER" id="PTHR30371:SF0">
    <property type="entry name" value="SEC-INDEPENDENT PROTEIN TRANSLOCASE PROTEIN TATC, CHLOROPLASTIC-RELATED"/>
    <property type="match status" value="1"/>
</dbReference>
<feature type="transmembrane region" description="Helical" evidence="5">
    <location>
        <begin position="206"/>
        <end position="230"/>
    </location>
</feature>
<comment type="function">
    <text evidence="5">Part of the twin-arginine translocation (Tat) system that transports large folded proteins containing a characteristic twin-arginine motif in their signal peptide across membranes.</text>
</comment>
<accession>S7T4C6</accession>
<dbReference type="PRINTS" id="PR01840">
    <property type="entry name" value="TATCFAMILY"/>
</dbReference>
<comment type="caution">
    <text evidence="7">The sequence shown here is derived from an EMBL/GenBank/DDBJ whole genome shotgun (WGS) entry which is preliminary data.</text>
</comment>
<feature type="region of interest" description="Disordered" evidence="6">
    <location>
        <begin position="336"/>
        <end position="356"/>
    </location>
</feature>
<gene>
    <name evidence="5" type="primary">tatC</name>
    <name evidence="7" type="ORF">dsat_1040</name>
</gene>
<dbReference type="AlphaFoldDB" id="S7T4C6"/>
<dbReference type="GO" id="GO:0043953">
    <property type="term" value="P:protein transport by the Tat complex"/>
    <property type="evidence" value="ECO:0007669"/>
    <property type="project" value="UniProtKB-UniRule"/>
</dbReference>
<dbReference type="eggNOG" id="COG0805">
    <property type="taxonomic scope" value="Bacteria"/>
</dbReference>
<keyword evidence="5" id="KW-0813">Transport</keyword>
<evidence type="ECO:0000256" key="3">
    <source>
        <dbReference type="ARBA" id="ARBA00022989"/>
    </source>
</evidence>
<comment type="similarity">
    <text evidence="5">Belongs to the TatC family.</text>
</comment>
<comment type="subunit">
    <text evidence="5">Forms a complex with TatA.</text>
</comment>
<dbReference type="InterPro" id="IPR002033">
    <property type="entry name" value="TatC"/>
</dbReference>
<organism evidence="7 8">
    <name type="scientific">Alkalidesulfovibrio alkalitolerans DSM 16529</name>
    <dbReference type="NCBI Taxonomy" id="1121439"/>
    <lineage>
        <taxon>Bacteria</taxon>
        <taxon>Pseudomonadati</taxon>
        <taxon>Thermodesulfobacteriota</taxon>
        <taxon>Desulfovibrionia</taxon>
        <taxon>Desulfovibrionales</taxon>
        <taxon>Desulfovibrionaceae</taxon>
        <taxon>Alkalidesulfovibrio</taxon>
    </lineage>
</organism>
<dbReference type="PATRIC" id="fig|1121439.3.peg.2413"/>
<keyword evidence="2 5" id="KW-0812">Transmembrane</keyword>
<evidence type="ECO:0000256" key="1">
    <source>
        <dbReference type="ARBA" id="ARBA00004141"/>
    </source>
</evidence>
<keyword evidence="3 5" id="KW-1133">Transmembrane helix</keyword>
<reference evidence="7 8" key="1">
    <citation type="journal article" date="2013" name="Genome Announc.">
        <title>Draft genome sequences for three mercury-methylating, sulfate-reducing bacteria.</title>
        <authorList>
            <person name="Brown S.D."/>
            <person name="Hurt R.A.Jr."/>
            <person name="Gilmour C.C."/>
            <person name="Elias D.A."/>
        </authorList>
    </citation>
    <scope>NUCLEOTIDE SEQUENCE [LARGE SCALE GENOMIC DNA]</scope>
    <source>
        <strain evidence="7 8">DSM 16529</strain>
    </source>
</reference>
<dbReference type="HAMAP" id="MF_00902">
    <property type="entry name" value="TatC"/>
    <property type="match status" value="1"/>
</dbReference>
<keyword evidence="5" id="KW-1003">Cell membrane</keyword>
<feature type="transmembrane region" description="Helical" evidence="5">
    <location>
        <begin position="289"/>
        <end position="306"/>
    </location>
</feature>
<keyword evidence="5" id="KW-0653">Protein transport</keyword>
<dbReference type="GO" id="GO:0033281">
    <property type="term" value="C:TAT protein transport complex"/>
    <property type="evidence" value="ECO:0007669"/>
    <property type="project" value="UniProtKB-UniRule"/>
</dbReference>
<feature type="compositionally biased region" description="Low complexity" evidence="6">
    <location>
        <begin position="29"/>
        <end position="38"/>
    </location>
</feature>
<comment type="subcellular location">
    <subcellularLocation>
        <location evidence="5">Cell membrane</location>
        <topology evidence="5">Multi-pass membrane protein</topology>
    </subcellularLocation>
    <subcellularLocation>
        <location evidence="1">Membrane</location>
        <topology evidence="1">Multi-pass membrane protein</topology>
    </subcellularLocation>
</comment>
<feature type="compositionally biased region" description="Acidic residues" evidence="6">
    <location>
        <begin position="87"/>
        <end position="96"/>
    </location>
</feature>
<feature type="compositionally biased region" description="Basic and acidic residues" evidence="6">
    <location>
        <begin position="73"/>
        <end position="86"/>
    </location>
</feature>
<dbReference type="EMBL" id="ATHI01000029">
    <property type="protein sequence ID" value="EPR31451.1"/>
    <property type="molecule type" value="Genomic_DNA"/>
</dbReference>
<evidence type="ECO:0000256" key="6">
    <source>
        <dbReference type="SAM" id="MobiDB-lite"/>
    </source>
</evidence>
<feature type="transmembrane region" description="Helical" evidence="5">
    <location>
        <begin position="312"/>
        <end position="332"/>
    </location>
</feature>
<dbReference type="Proteomes" id="UP000014975">
    <property type="component" value="Unassembled WGS sequence"/>
</dbReference>
<dbReference type="OrthoDB" id="9777044at2"/>
<proteinExistence type="inferred from homology"/>
<evidence type="ECO:0000256" key="4">
    <source>
        <dbReference type="ARBA" id="ARBA00023136"/>
    </source>
</evidence>
<dbReference type="GO" id="GO:0009977">
    <property type="term" value="F:proton motive force dependent protein transmembrane transporter activity"/>
    <property type="evidence" value="ECO:0007669"/>
    <property type="project" value="TreeGrafter"/>
</dbReference>
<dbReference type="Pfam" id="PF00902">
    <property type="entry name" value="TatC"/>
    <property type="match status" value="1"/>
</dbReference>
<feature type="transmembrane region" description="Helical" evidence="5">
    <location>
        <begin position="114"/>
        <end position="132"/>
    </location>
</feature>
<evidence type="ECO:0000256" key="5">
    <source>
        <dbReference type="HAMAP-Rule" id="MF_00902"/>
    </source>
</evidence>
<keyword evidence="4 5" id="KW-0472">Membrane</keyword>
<dbReference type="STRING" id="1121439.dsat_1040"/>
<feature type="transmembrane region" description="Helical" evidence="5">
    <location>
        <begin position="250"/>
        <end position="277"/>
    </location>
</feature>
<name>S7T4C6_9BACT</name>
<keyword evidence="8" id="KW-1185">Reference proteome</keyword>
<dbReference type="NCBIfam" id="TIGR00945">
    <property type="entry name" value="tatC"/>
    <property type="match status" value="1"/>
</dbReference>
<evidence type="ECO:0000313" key="8">
    <source>
        <dbReference type="Proteomes" id="UP000014975"/>
    </source>
</evidence>
<protein>
    <recommendedName>
        <fullName evidence="5">Sec-independent protein translocase protein TatC</fullName>
    </recommendedName>
</protein>
<dbReference type="GO" id="GO:0065002">
    <property type="term" value="P:intracellular protein transmembrane transport"/>
    <property type="evidence" value="ECO:0007669"/>
    <property type="project" value="TreeGrafter"/>
</dbReference>
<feature type="transmembrane region" description="Helical" evidence="5">
    <location>
        <begin position="164"/>
        <end position="185"/>
    </location>
</feature>
<feature type="region of interest" description="Disordered" evidence="6">
    <location>
        <begin position="1"/>
        <end position="98"/>
    </location>
</feature>
<dbReference type="PANTHER" id="PTHR30371">
    <property type="entry name" value="SEC-INDEPENDENT PROTEIN TRANSLOCASE PROTEIN TATC"/>
    <property type="match status" value="1"/>
</dbReference>
<keyword evidence="5" id="KW-0811">Translocation</keyword>
<sequence>MSKPSGNDQEPREGAPESSLESTAEEASSELATDSTSEGAATDGPAGEGDESGGGGASGKPSSEQGGDGADAPAERPDGEPAKTGEESESDEGEEAEPARMSLLEHLGELRTRLVRCVIAAFVGLIACWGFKERILDVLMEPMLKVLEASGQTHFIYLQPAEAFFTYVKASFLGGLILTSPYLFYQLWSFIAPGLYPHERKWLIPIALFSALLFVSGACFGYFVVFPVGFDYFASFISPQLQFLPALATYFGFAVKMLLAFGLIFEMPLFILFLARLGMVTAAGMRRMRRYNILIIFIVAAILTPPDPFSQTLMALPLLVLYEISIYVASIFGRKAPEKEEKEDEEAKEERAGEEA</sequence>
<evidence type="ECO:0000256" key="2">
    <source>
        <dbReference type="ARBA" id="ARBA00022692"/>
    </source>
</evidence>
<evidence type="ECO:0000313" key="7">
    <source>
        <dbReference type="EMBL" id="EPR31451.1"/>
    </source>
</evidence>